<comment type="similarity">
    <text evidence="2">Belongs to the metallo-dependent hydrolases superfamily. Adenosine and AMP deaminases family.</text>
</comment>
<evidence type="ECO:0000256" key="5">
    <source>
        <dbReference type="ARBA" id="ARBA00022833"/>
    </source>
</evidence>
<proteinExistence type="inferred from homology"/>
<evidence type="ECO:0000256" key="4">
    <source>
        <dbReference type="ARBA" id="ARBA00022801"/>
    </source>
</evidence>
<keyword evidence="8" id="KW-1185">Reference proteome</keyword>
<gene>
    <name evidence="7" type="ORF">M0651_16400</name>
</gene>
<keyword evidence="4" id="KW-0378">Hydrolase</keyword>
<evidence type="ECO:0000256" key="2">
    <source>
        <dbReference type="ARBA" id="ARBA00006676"/>
    </source>
</evidence>
<keyword evidence="3" id="KW-0479">Metal-binding</keyword>
<dbReference type="AlphaFoldDB" id="A0A9X1Y0Q0"/>
<dbReference type="Proteomes" id="UP001139534">
    <property type="component" value="Unassembled WGS sequence"/>
</dbReference>
<dbReference type="InterPro" id="IPR001365">
    <property type="entry name" value="A_deaminase_dom"/>
</dbReference>
<reference evidence="7" key="1">
    <citation type="submission" date="2022-04" db="EMBL/GenBank/DDBJ databases">
        <authorList>
            <person name="Seo M.-J."/>
        </authorList>
    </citation>
    <scope>NUCLEOTIDE SEQUENCE</scope>
    <source>
        <strain evidence="7">MBLB2552</strain>
    </source>
</reference>
<dbReference type="GO" id="GO:0019239">
    <property type="term" value="F:deaminase activity"/>
    <property type="evidence" value="ECO:0007669"/>
    <property type="project" value="InterPro"/>
</dbReference>
<evidence type="ECO:0000313" key="8">
    <source>
        <dbReference type="Proteomes" id="UP001139534"/>
    </source>
</evidence>
<evidence type="ECO:0000313" key="7">
    <source>
        <dbReference type="EMBL" id="MCK8488757.1"/>
    </source>
</evidence>
<sequence length="319" mass="35938">MSLSFIEALHLNALDELKRIPKSDLHSHAGRGGNISYIEAWSGAKIEPPGRPFDSLRDMQAWFESNIKIHCRGLQGYLKRIEASFAQAHADRIEVLALSFGLDEISALGGMKTFMGIIDELHRCFAPGTSFFPELSLGRESRIEDILIEMDEVLAYRWFASIDICNDEFAQPIRHFKPIYQMAKAAGLKLRAHVGEFGTPDDVQEAVEELELDEVHHGIAAARSVTVMNWLADHHIRLNVCPTSNILLRLADSYASHPLRKLYDYGVLVTINTDDLLIFNQSVSQEYLNLYQSGLMTAEELDHIRETGLGYVGSLHKHH</sequence>
<dbReference type="EMBL" id="JALPRK010000016">
    <property type="protein sequence ID" value="MCK8488757.1"/>
    <property type="molecule type" value="Genomic_DNA"/>
</dbReference>
<dbReference type="GO" id="GO:0016814">
    <property type="term" value="F:hydrolase activity, acting on carbon-nitrogen (but not peptide) bonds, in cyclic amidines"/>
    <property type="evidence" value="ECO:0007669"/>
    <property type="project" value="UniProtKB-ARBA"/>
</dbReference>
<dbReference type="Gene3D" id="3.20.20.140">
    <property type="entry name" value="Metal-dependent hydrolases"/>
    <property type="match status" value="1"/>
</dbReference>
<feature type="domain" description="Adenosine deaminase" evidence="6">
    <location>
        <begin position="159"/>
        <end position="305"/>
    </location>
</feature>
<dbReference type="Pfam" id="PF00962">
    <property type="entry name" value="A_deaminase"/>
    <property type="match status" value="1"/>
</dbReference>
<comment type="caution">
    <text evidence="7">The sequence shown here is derived from an EMBL/GenBank/DDBJ whole genome shotgun (WGS) entry which is preliminary data.</text>
</comment>
<accession>A0A9X1Y0Q0</accession>
<dbReference type="InterPro" id="IPR032466">
    <property type="entry name" value="Metal_Hydrolase"/>
</dbReference>
<dbReference type="RefSeq" id="WP_248552818.1">
    <property type="nucleotide sequence ID" value="NZ_JALPRK010000016.1"/>
</dbReference>
<evidence type="ECO:0000259" key="6">
    <source>
        <dbReference type="Pfam" id="PF00962"/>
    </source>
</evidence>
<dbReference type="SUPFAM" id="SSF51556">
    <property type="entry name" value="Metallo-dependent hydrolases"/>
    <property type="match status" value="1"/>
</dbReference>
<dbReference type="PANTHER" id="PTHR43114">
    <property type="entry name" value="ADENINE DEAMINASE"/>
    <property type="match status" value="1"/>
</dbReference>
<name>A0A9X1Y0Q0_9BACL</name>
<dbReference type="InterPro" id="IPR006330">
    <property type="entry name" value="Ado/ade_deaminase"/>
</dbReference>
<evidence type="ECO:0000256" key="1">
    <source>
        <dbReference type="ARBA" id="ARBA00001947"/>
    </source>
</evidence>
<keyword evidence="5" id="KW-0862">Zinc</keyword>
<dbReference type="GO" id="GO:0046872">
    <property type="term" value="F:metal ion binding"/>
    <property type="evidence" value="ECO:0007669"/>
    <property type="project" value="UniProtKB-KW"/>
</dbReference>
<dbReference type="PANTHER" id="PTHR43114:SF6">
    <property type="entry name" value="ADENINE DEAMINASE"/>
    <property type="match status" value="1"/>
</dbReference>
<comment type="cofactor">
    <cofactor evidence="1">
        <name>Zn(2+)</name>
        <dbReference type="ChEBI" id="CHEBI:29105"/>
    </cofactor>
</comment>
<organism evidence="7 8">
    <name type="scientific">Paenibacillus mellifer</name>
    <dbReference type="NCBI Taxonomy" id="2937794"/>
    <lineage>
        <taxon>Bacteria</taxon>
        <taxon>Bacillati</taxon>
        <taxon>Bacillota</taxon>
        <taxon>Bacilli</taxon>
        <taxon>Bacillales</taxon>
        <taxon>Paenibacillaceae</taxon>
        <taxon>Paenibacillus</taxon>
    </lineage>
</organism>
<evidence type="ECO:0000256" key="3">
    <source>
        <dbReference type="ARBA" id="ARBA00022723"/>
    </source>
</evidence>
<protein>
    <recommendedName>
        <fullName evidence="6">Adenosine deaminase domain-containing protein</fullName>
    </recommendedName>
</protein>